<name>A0A926HRM7_9FIRM</name>
<gene>
    <name evidence="2" type="ORF">IAG03_05170</name>
</gene>
<dbReference type="Pfam" id="PF21757">
    <property type="entry name" value="DUF6870"/>
    <property type="match status" value="1"/>
</dbReference>
<sequence length="71" mass="8031">MEQPEKNLSGLVDIRDVVIDKSLTLEERVRSYVEQIKDPYCFKVGDVVVRVSYAGKDKSLTDSFTSMIASM</sequence>
<organism evidence="2 3">
    <name type="scientific">Yeguia hominis</name>
    <dbReference type="NCBI Taxonomy" id="2763662"/>
    <lineage>
        <taxon>Bacteria</taxon>
        <taxon>Bacillati</taxon>
        <taxon>Bacillota</taxon>
        <taxon>Clostridia</taxon>
        <taxon>Eubacteriales</taxon>
        <taxon>Yeguiaceae</taxon>
        <taxon>Yeguia</taxon>
    </lineage>
</organism>
<protein>
    <recommendedName>
        <fullName evidence="1">DUF6870 domain-containing protein</fullName>
    </recommendedName>
</protein>
<evidence type="ECO:0000259" key="1">
    <source>
        <dbReference type="Pfam" id="PF21757"/>
    </source>
</evidence>
<keyword evidence="3" id="KW-1185">Reference proteome</keyword>
<reference evidence="2" key="1">
    <citation type="submission" date="2020-08" db="EMBL/GenBank/DDBJ databases">
        <title>Genome public.</title>
        <authorList>
            <person name="Liu C."/>
            <person name="Sun Q."/>
        </authorList>
    </citation>
    <scope>NUCLEOTIDE SEQUENCE</scope>
    <source>
        <strain evidence="2">NSJ-40</strain>
    </source>
</reference>
<proteinExistence type="predicted"/>
<dbReference type="InterPro" id="IPR049222">
    <property type="entry name" value="DUF6870"/>
</dbReference>
<dbReference type="Proteomes" id="UP000651482">
    <property type="component" value="Unassembled WGS sequence"/>
</dbReference>
<dbReference type="RefSeq" id="WP_249318779.1">
    <property type="nucleotide sequence ID" value="NZ_JACRSN010000006.1"/>
</dbReference>
<accession>A0A926HRM7</accession>
<dbReference type="EMBL" id="JACRSN010000006">
    <property type="protein sequence ID" value="MBC8533403.1"/>
    <property type="molecule type" value="Genomic_DNA"/>
</dbReference>
<comment type="caution">
    <text evidence="2">The sequence shown here is derived from an EMBL/GenBank/DDBJ whole genome shotgun (WGS) entry which is preliminary data.</text>
</comment>
<evidence type="ECO:0000313" key="3">
    <source>
        <dbReference type="Proteomes" id="UP000651482"/>
    </source>
</evidence>
<evidence type="ECO:0000313" key="2">
    <source>
        <dbReference type="EMBL" id="MBC8533403.1"/>
    </source>
</evidence>
<dbReference type="AlphaFoldDB" id="A0A926HRM7"/>
<feature type="domain" description="DUF6870" evidence="1">
    <location>
        <begin position="7"/>
        <end position="68"/>
    </location>
</feature>